<comment type="function">
    <text evidence="10">Interacts with outer membrane receptor proteins that carry out high-affinity binding and energy dependent uptake into the periplasmic space of specific substrates. It could act to transduce energy from the cytoplasmic membrane to specific energy-requiring processes in the outer membrane, resulting in the release into the periplasm of ligands bound by these outer membrane proteins.</text>
</comment>
<feature type="transmembrane region" description="Helical" evidence="10">
    <location>
        <begin position="7"/>
        <end position="27"/>
    </location>
</feature>
<protein>
    <recommendedName>
        <fullName evidence="10">Protein TonB</fullName>
    </recommendedName>
</protein>
<sequence length="256" mass="27688">MKSHLRLGFLGSLFFHVGLIALLWFAFKEDKSANGITADEISTNISMEMLMATRVEAEPTPEPAKAVEPEKKETVADPTKPVEKLKEKEKEKLKPKEKPKEPPKEKAKPKVPENKIMAKTEPNPNAVVAAKAQAGNANVNSQATALSKSANTNANMAGSGTNTSEIAAYKAKLHREIERHKKYSQRARMMRLQGVVTIAFNLGADGSLNNARVLKSSGKEELDNSALNAVNSAQSVGARPAGMSDTLSVPISFVIR</sequence>
<keyword evidence="8 10" id="KW-1133">Transmembrane helix</keyword>
<evidence type="ECO:0000259" key="12">
    <source>
        <dbReference type="PROSITE" id="PS52015"/>
    </source>
</evidence>
<dbReference type="PROSITE" id="PS52015">
    <property type="entry name" value="TONB_CTD"/>
    <property type="match status" value="1"/>
</dbReference>
<organism evidence="13 14">
    <name type="scientific">Actinobacillus porcinus</name>
    <dbReference type="NCBI Taxonomy" id="51048"/>
    <lineage>
        <taxon>Bacteria</taxon>
        <taxon>Pseudomonadati</taxon>
        <taxon>Pseudomonadota</taxon>
        <taxon>Gammaproteobacteria</taxon>
        <taxon>Pasteurellales</taxon>
        <taxon>Pasteurellaceae</taxon>
        <taxon>Actinobacillus</taxon>
    </lineage>
</organism>
<evidence type="ECO:0000256" key="8">
    <source>
        <dbReference type="ARBA" id="ARBA00022989"/>
    </source>
</evidence>
<evidence type="ECO:0000256" key="2">
    <source>
        <dbReference type="ARBA" id="ARBA00006555"/>
    </source>
</evidence>
<dbReference type="GeneID" id="86154694"/>
<evidence type="ECO:0000256" key="10">
    <source>
        <dbReference type="RuleBase" id="RU362123"/>
    </source>
</evidence>
<dbReference type="Pfam" id="PF03544">
    <property type="entry name" value="TonB_C"/>
    <property type="match status" value="1"/>
</dbReference>
<keyword evidence="4 10" id="KW-1003">Cell membrane</keyword>
<evidence type="ECO:0000256" key="5">
    <source>
        <dbReference type="ARBA" id="ARBA00022519"/>
    </source>
</evidence>
<dbReference type="RefSeq" id="WP_135709158.1">
    <property type="nucleotide sequence ID" value="NZ_CABFKI010000002.1"/>
</dbReference>
<keyword evidence="10" id="KW-0735">Signal-anchor</keyword>
<dbReference type="InterPro" id="IPR006260">
    <property type="entry name" value="TonB/TolA_C"/>
</dbReference>
<evidence type="ECO:0000256" key="11">
    <source>
        <dbReference type="SAM" id="MobiDB-lite"/>
    </source>
</evidence>
<comment type="caution">
    <text evidence="13">The sequence shown here is derived from an EMBL/GenBank/DDBJ whole genome shotgun (WGS) entry which is preliminary data.</text>
</comment>
<keyword evidence="5 10" id="KW-0997">Cell inner membrane</keyword>
<gene>
    <name evidence="13" type="ORF">SAMEA1410922_00287</name>
</gene>
<dbReference type="Gene3D" id="3.30.1150.10">
    <property type="match status" value="1"/>
</dbReference>
<dbReference type="SUPFAM" id="SSF74653">
    <property type="entry name" value="TolA/TonB C-terminal domain"/>
    <property type="match status" value="1"/>
</dbReference>
<evidence type="ECO:0000256" key="7">
    <source>
        <dbReference type="ARBA" id="ARBA00022927"/>
    </source>
</evidence>
<keyword evidence="14" id="KW-1185">Reference proteome</keyword>
<keyword evidence="7 10" id="KW-0653">Protein transport</keyword>
<reference evidence="13 14" key="1">
    <citation type="submission" date="2019-05" db="EMBL/GenBank/DDBJ databases">
        <authorList>
            <consortium name="Pathogen Informatics"/>
        </authorList>
    </citation>
    <scope>NUCLEOTIDE SEQUENCE [LARGE SCALE GENOMIC DNA]</scope>
    <source>
        <strain evidence="13 14">NM319</strain>
    </source>
</reference>
<dbReference type="NCBIfam" id="TIGR01352">
    <property type="entry name" value="tonB_Cterm"/>
    <property type="match status" value="1"/>
</dbReference>
<feature type="region of interest" description="Disordered" evidence="11">
    <location>
        <begin position="56"/>
        <end position="114"/>
    </location>
</feature>
<accession>A0ABY6THN7</accession>
<dbReference type="InterPro" id="IPR003538">
    <property type="entry name" value="TonB"/>
</dbReference>
<dbReference type="InterPro" id="IPR051045">
    <property type="entry name" value="TonB-dependent_transducer"/>
</dbReference>
<evidence type="ECO:0000256" key="3">
    <source>
        <dbReference type="ARBA" id="ARBA00022448"/>
    </source>
</evidence>
<proteinExistence type="inferred from homology"/>
<evidence type="ECO:0000256" key="9">
    <source>
        <dbReference type="ARBA" id="ARBA00023136"/>
    </source>
</evidence>
<feature type="compositionally biased region" description="Basic and acidic residues" evidence="11">
    <location>
        <begin position="65"/>
        <end position="114"/>
    </location>
</feature>
<dbReference type="InterPro" id="IPR037682">
    <property type="entry name" value="TonB_C"/>
</dbReference>
<dbReference type="EMBL" id="CABFKI010000002">
    <property type="protein sequence ID" value="VTU06293.1"/>
    <property type="molecule type" value="Genomic_DNA"/>
</dbReference>
<feature type="domain" description="TonB C-terminal" evidence="12">
    <location>
        <begin position="168"/>
        <end position="256"/>
    </location>
</feature>
<dbReference type="PANTHER" id="PTHR33446:SF2">
    <property type="entry name" value="PROTEIN TONB"/>
    <property type="match status" value="1"/>
</dbReference>
<dbReference type="Proteomes" id="UP000308167">
    <property type="component" value="Unassembled WGS sequence"/>
</dbReference>
<dbReference type="PANTHER" id="PTHR33446">
    <property type="entry name" value="PROTEIN TONB-RELATED"/>
    <property type="match status" value="1"/>
</dbReference>
<keyword evidence="3 10" id="KW-0813">Transport</keyword>
<keyword evidence="9 10" id="KW-0472">Membrane</keyword>
<evidence type="ECO:0000256" key="6">
    <source>
        <dbReference type="ARBA" id="ARBA00022692"/>
    </source>
</evidence>
<evidence type="ECO:0000256" key="1">
    <source>
        <dbReference type="ARBA" id="ARBA00004383"/>
    </source>
</evidence>
<comment type="similarity">
    <text evidence="2 10">Belongs to the TonB family.</text>
</comment>
<evidence type="ECO:0000313" key="14">
    <source>
        <dbReference type="Proteomes" id="UP000308167"/>
    </source>
</evidence>
<name>A0ABY6THN7_9PAST</name>
<evidence type="ECO:0000313" key="13">
    <source>
        <dbReference type="EMBL" id="VTU06293.1"/>
    </source>
</evidence>
<evidence type="ECO:0000256" key="4">
    <source>
        <dbReference type="ARBA" id="ARBA00022475"/>
    </source>
</evidence>
<keyword evidence="6 10" id="KW-0812">Transmembrane</keyword>
<comment type="subcellular location">
    <subcellularLocation>
        <location evidence="1 10">Cell inner membrane</location>
        <topology evidence="1 10">Single-pass membrane protein</topology>
        <orientation evidence="1 10">Periplasmic side</orientation>
    </subcellularLocation>
</comment>
<dbReference type="PRINTS" id="PR01374">
    <property type="entry name" value="TONBPROTEIN"/>
</dbReference>